<reference evidence="6" key="1">
    <citation type="journal article" date="2019" name="Int. J. Syst. Evol. Microbiol.">
        <title>The Global Catalogue of Microorganisms (GCM) 10K type strain sequencing project: providing services to taxonomists for standard genome sequencing and annotation.</title>
        <authorList>
            <consortium name="The Broad Institute Genomics Platform"/>
            <consortium name="The Broad Institute Genome Sequencing Center for Infectious Disease"/>
            <person name="Wu L."/>
            <person name="Ma J."/>
        </authorList>
    </citation>
    <scope>NUCLEOTIDE SEQUENCE [LARGE SCALE GENOMIC DNA]</scope>
    <source>
        <strain evidence="6">JCM 17924</strain>
    </source>
</reference>
<keyword evidence="6" id="KW-1185">Reference proteome</keyword>
<dbReference type="InterPro" id="IPR005822">
    <property type="entry name" value="Ribosomal_uL13"/>
</dbReference>
<dbReference type="GO" id="GO:0005840">
    <property type="term" value="C:ribosome"/>
    <property type="evidence" value="ECO:0007669"/>
    <property type="project" value="UniProtKB-KW"/>
</dbReference>
<organism evidence="5 6">
    <name type="scientific">Hymenobacter koreensis</name>
    <dbReference type="NCBI Taxonomy" id="1084523"/>
    <lineage>
        <taxon>Bacteria</taxon>
        <taxon>Pseudomonadati</taxon>
        <taxon>Bacteroidota</taxon>
        <taxon>Cytophagia</taxon>
        <taxon>Cytophagales</taxon>
        <taxon>Hymenobacteraceae</taxon>
        <taxon>Hymenobacter</taxon>
    </lineage>
</organism>
<accession>A0ABP8IW75</accession>
<dbReference type="InterPro" id="IPR036899">
    <property type="entry name" value="Ribosomal_uL13_sf"/>
</dbReference>
<gene>
    <name evidence="4 5" type="primary">rplM</name>
    <name evidence="5" type="ORF">GCM10023186_11090</name>
</gene>
<dbReference type="CDD" id="cd00392">
    <property type="entry name" value="Ribosomal_L13"/>
    <property type="match status" value="1"/>
</dbReference>
<keyword evidence="3 4" id="KW-0687">Ribonucleoprotein</keyword>
<comment type="similarity">
    <text evidence="1 4">Belongs to the universal ribosomal protein uL13 family.</text>
</comment>
<comment type="subunit">
    <text evidence="4">Part of the 50S ribosomal subunit.</text>
</comment>
<evidence type="ECO:0000313" key="6">
    <source>
        <dbReference type="Proteomes" id="UP001500454"/>
    </source>
</evidence>
<comment type="function">
    <text evidence="4">This protein is one of the early assembly proteins of the 50S ribosomal subunit, although it is not seen to bind rRNA by itself. It is important during the early stages of 50S assembly.</text>
</comment>
<comment type="caution">
    <text evidence="5">The sequence shown here is derived from an EMBL/GenBank/DDBJ whole genome shotgun (WGS) entry which is preliminary data.</text>
</comment>
<dbReference type="HAMAP" id="MF_01366">
    <property type="entry name" value="Ribosomal_uL13"/>
    <property type="match status" value="1"/>
</dbReference>
<sequence>MDHLSFKTRSVNKASADKAWVVVDASDNTLGRVASQIANMLRGKHKPSFTPNADCGDNVIVINADKLRVTGKKMTDKIYLRHTGYPGGQRSINLRDKKAKNSPSVIEHAVKGMLQGNRLGREQFRNLFVYAGAEHPHQAQQPTTVSLTNL</sequence>
<dbReference type="NCBIfam" id="TIGR01066">
    <property type="entry name" value="rplM_bact"/>
    <property type="match status" value="1"/>
</dbReference>
<dbReference type="Gene3D" id="3.90.1180.10">
    <property type="entry name" value="Ribosomal protein L13"/>
    <property type="match status" value="1"/>
</dbReference>
<dbReference type="InterPro" id="IPR005823">
    <property type="entry name" value="Ribosomal_uL13_bac-type"/>
</dbReference>
<dbReference type="EMBL" id="BAABHA010000002">
    <property type="protein sequence ID" value="GAA4376843.1"/>
    <property type="molecule type" value="Genomic_DNA"/>
</dbReference>
<name>A0ABP8IW75_9BACT</name>
<evidence type="ECO:0000313" key="5">
    <source>
        <dbReference type="EMBL" id="GAA4376843.1"/>
    </source>
</evidence>
<keyword evidence="2 4" id="KW-0689">Ribosomal protein</keyword>
<evidence type="ECO:0000256" key="1">
    <source>
        <dbReference type="ARBA" id="ARBA00006227"/>
    </source>
</evidence>
<dbReference type="PANTHER" id="PTHR11545:SF2">
    <property type="entry name" value="LARGE RIBOSOMAL SUBUNIT PROTEIN UL13M"/>
    <property type="match status" value="1"/>
</dbReference>
<protein>
    <recommendedName>
        <fullName evidence="4">Large ribosomal subunit protein uL13</fullName>
    </recommendedName>
</protein>
<evidence type="ECO:0000256" key="4">
    <source>
        <dbReference type="HAMAP-Rule" id="MF_01366"/>
    </source>
</evidence>
<dbReference type="PIRSF" id="PIRSF002181">
    <property type="entry name" value="Ribosomal_L13"/>
    <property type="match status" value="1"/>
</dbReference>
<evidence type="ECO:0000256" key="3">
    <source>
        <dbReference type="ARBA" id="ARBA00023274"/>
    </source>
</evidence>
<dbReference type="Pfam" id="PF00572">
    <property type="entry name" value="Ribosomal_L13"/>
    <property type="match status" value="1"/>
</dbReference>
<dbReference type="RefSeq" id="WP_345222132.1">
    <property type="nucleotide sequence ID" value="NZ_BAABHA010000002.1"/>
</dbReference>
<evidence type="ECO:0000256" key="2">
    <source>
        <dbReference type="ARBA" id="ARBA00022980"/>
    </source>
</evidence>
<dbReference type="PANTHER" id="PTHR11545">
    <property type="entry name" value="RIBOSOMAL PROTEIN L13"/>
    <property type="match status" value="1"/>
</dbReference>
<dbReference type="Proteomes" id="UP001500454">
    <property type="component" value="Unassembled WGS sequence"/>
</dbReference>
<dbReference type="SUPFAM" id="SSF52161">
    <property type="entry name" value="Ribosomal protein L13"/>
    <property type="match status" value="1"/>
</dbReference>
<proteinExistence type="inferred from homology"/>